<gene>
    <name evidence="3" type="ORF">SAMN05216258_101442</name>
</gene>
<dbReference type="SUPFAM" id="SSF55073">
    <property type="entry name" value="Nucleotide cyclase"/>
    <property type="match status" value="1"/>
</dbReference>
<dbReference type="PROSITE" id="PS50125">
    <property type="entry name" value="GUANYLATE_CYCLASE_2"/>
    <property type="match status" value="1"/>
</dbReference>
<dbReference type="Pfam" id="PF05226">
    <property type="entry name" value="CHASE2"/>
    <property type="match status" value="1"/>
</dbReference>
<keyword evidence="1" id="KW-1133">Transmembrane helix</keyword>
<feature type="transmembrane region" description="Helical" evidence="1">
    <location>
        <begin position="364"/>
        <end position="387"/>
    </location>
</feature>
<organism evidence="3 4">
    <name type="scientific">Albimonas pacifica</name>
    <dbReference type="NCBI Taxonomy" id="1114924"/>
    <lineage>
        <taxon>Bacteria</taxon>
        <taxon>Pseudomonadati</taxon>
        <taxon>Pseudomonadota</taxon>
        <taxon>Alphaproteobacteria</taxon>
        <taxon>Rhodobacterales</taxon>
        <taxon>Paracoccaceae</taxon>
        <taxon>Albimonas</taxon>
    </lineage>
</organism>
<dbReference type="AlphaFoldDB" id="A0A1I3BYF9"/>
<dbReference type="Pfam" id="PF00211">
    <property type="entry name" value="Guanylate_cyc"/>
    <property type="match status" value="1"/>
</dbReference>
<sequence>MTGRPRGAARGGAAPRRGGRWPLTAALAATLLFALWRALAGDPWTDAFDRWTVDLRFQLRGGWPAGELAAVIAVDEATLAKVGHPAALRAALARALPLILAAGPSAVAVDLLLVDPSPSDAALSAALAGEPRVLLGAAALNAASAGTRSADLAAALERSAIPVVISRGEAAEAPAVELLAPTDGLARAARLAHVNLRQGADRVPREAPLALPVGDGRLLPSIALAAAAVAQGAPLELVRGREVRFGPRVIDLLPGDRVIVDHPGGPGVIAEHSLADLLAGAAPPAALRGRMVFVGATAESLRDVFVTPYAPEMSGVTVLAGLAAGLAEGRVIRRGPGVEAAAAALALALCLAVWAAHARPVGRFAPALGAAAALAGAGAAQAAFAGIGPLAGGIWLDGASLGFGVAAGLLAGAARRRMRAVRETAALGRERANLAGFVPPALADLLARGGAGGFGRRTQDATVLFADVEGFTTLAERMAPLETADFLAELHAVFAAETAAHGGMVVDWQGDGAMIAFGLPEPAPDDAARALACAAALALRAPARLAGRIPGPAPRVRVSLHHGPTAAAALGGERQAVVTLAGDTVNLAARLQDIARRHGRRLVATRETLDAAGEDAAASGWRFLESARIRGRDALAEVWTRDLPDDPPAGAPPSAVA</sequence>
<dbReference type="GO" id="GO:0009190">
    <property type="term" value="P:cyclic nucleotide biosynthetic process"/>
    <property type="evidence" value="ECO:0007669"/>
    <property type="project" value="InterPro"/>
</dbReference>
<dbReference type="InterPro" id="IPR007890">
    <property type="entry name" value="CHASE2"/>
</dbReference>
<dbReference type="RefSeq" id="WP_177236116.1">
    <property type="nucleotide sequence ID" value="NZ_FOQH01000001.1"/>
</dbReference>
<dbReference type="InterPro" id="IPR050697">
    <property type="entry name" value="Adenylyl/Guanylyl_Cyclase_3/4"/>
</dbReference>
<evidence type="ECO:0000313" key="4">
    <source>
        <dbReference type="Proteomes" id="UP000199377"/>
    </source>
</evidence>
<evidence type="ECO:0000313" key="3">
    <source>
        <dbReference type="EMBL" id="SFH67337.1"/>
    </source>
</evidence>
<name>A0A1I3BYF9_9RHOB</name>
<protein>
    <submittedName>
        <fullName evidence="3">Adenylate cyclase</fullName>
    </submittedName>
</protein>
<dbReference type="GO" id="GO:0035556">
    <property type="term" value="P:intracellular signal transduction"/>
    <property type="evidence" value="ECO:0007669"/>
    <property type="project" value="InterPro"/>
</dbReference>
<evidence type="ECO:0000259" key="2">
    <source>
        <dbReference type="PROSITE" id="PS50125"/>
    </source>
</evidence>
<feature type="domain" description="Guanylate cyclase" evidence="2">
    <location>
        <begin position="462"/>
        <end position="592"/>
    </location>
</feature>
<dbReference type="InterPro" id="IPR001054">
    <property type="entry name" value="A/G_cyclase"/>
</dbReference>
<dbReference type="STRING" id="1114924.SAMN05216258_101442"/>
<keyword evidence="1" id="KW-0812">Transmembrane</keyword>
<dbReference type="GO" id="GO:0004016">
    <property type="term" value="F:adenylate cyclase activity"/>
    <property type="evidence" value="ECO:0007669"/>
    <property type="project" value="UniProtKB-ARBA"/>
</dbReference>
<proteinExistence type="predicted"/>
<accession>A0A1I3BYF9</accession>
<dbReference type="CDD" id="cd07302">
    <property type="entry name" value="CHD"/>
    <property type="match status" value="1"/>
</dbReference>
<evidence type="ECO:0000256" key="1">
    <source>
        <dbReference type="SAM" id="Phobius"/>
    </source>
</evidence>
<feature type="transmembrane region" description="Helical" evidence="1">
    <location>
        <begin position="340"/>
        <end position="357"/>
    </location>
</feature>
<dbReference type="EMBL" id="FOQH01000001">
    <property type="protein sequence ID" value="SFH67337.1"/>
    <property type="molecule type" value="Genomic_DNA"/>
</dbReference>
<dbReference type="Gene3D" id="3.30.70.1230">
    <property type="entry name" value="Nucleotide cyclase"/>
    <property type="match status" value="1"/>
</dbReference>
<feature type="transmembrane region" description="Helical" evidence="1">
    <location>
        <begin position="393"/>
        <end position="414"/>
    </location>
</feature>
<reference evidence="3 4" key="1">
    <citation type="submission" date="2016-10" db="EMBL/GenBank/DDBJ databases">
        <authorList>
            <person name="de Groot N.N."/>
        </authorList>
    </citation>
    <scope>NUCLEOTIDE SEQUENCE [LARGE SCALE GENOMIC DNA]</scope>
    <source>
        <strain evidence="3 4">CGMCC 1.11030</strain>
    </source>
</reference>
<dbReference type="PANTHER" id="PTHR43081:SF1">
    <property type="entry name" value="ADENYLATE CYCLASE, TERMINAL-DIFFERENTIATION SPECIFIC"/>
    <property type="match status" value="1"/>
</dbReference>
<dbReference type="Proteomes" id="UP000199377">
    <property type="component" value="Unassembled WGS sequence"/>
</dbReference>
<dbReference type="InterPro" id="IPR029787">
    <property type="entry name" value="Nucleotide_cyclase"/>
</dbReference>
<keyword evidence="4" id="KW-1185">Reference proteome</keyword>
<dbReference type="SMART" id="SM00044">
    <property type="entry name" value="CYCc"/>
    <property type="match status" value="1"/>
</dbReference>
<dbReference type="SMART" id="SM01080">
    <property type="entry name" value="CHASE2"/>
    <property type="match status" value="1"/>
</dbReference>
<dbReference type="PANTHER" id="PTHR43081">
    <property type="entry name" value="ADENYLATE CYCLASE, TERMINAL-DIFFERENTIATION SPECIFIC-RELATED"/>
    <property type="match status" value="1"/>
</dbReference>
<keyword evidence="1" id="KW-0472">Membrane</keyword>